<keyword evidence="3" id="KW-0862">Zinc</keyword>
<accession>A0ABD0XML6</accession>
<dbReference type="InterPro" id="IPR006612">
    <property type="entry name" value="THAP_Znf"/>
</dbReference>
<evidence type="ECO:0000256" key="5">
    <source>
        <dbReference type="PROSITE-ProRule" id="PRU00309"/>
    </source>
</evidence>
<dbReference type="Pfam" id="PF05485">
    <property type="entry name" value="THAP"/>
    <property type="match status" value="1"/>
</dbReference>
<dbReference type="SMART" id="SM00980">
    <property type="entry name" value="THAP"/>
    <property type="match status" value="1"/>
</dbReference>
<comment type="caution">
    <text evidence="7">The sequence shown here is derived from an EMBL/GenBank/DDBJ whole genome shotgun (WGS) entry which is preliminary data.</text>
</comment>
<dbReference type="Proteomes" id="UP001557470">
    <property type="component" value="Unassembled WGS sequence"/>
</dbReference>
<keyword evidence="2 5" id="KW-0863">Zinc-finger</keyword>
<evidence type="ECO:0000256" key="2">
    <source>
        <dbReference type="ARBA" id="ARBA00022771"/>
    </source>
</evidence>
<dbReference type="EMBL" id="JAGEUA010000002">
    <property type="protein sequence ID" value="KAL1004930.1"/>
    <property type="molecule type" value="Genomic_DNA"/>
</dbReference>
<dbReference type="SUPFAM" id="SSF57716">
    <property type="entry name" value="Glucocorticoid receptor-like (DNA-binding domain)"/>
    <property type="match status" value="1"/>
</dbReference>
<dbReference type="AlphaFoldDB" id="A0ABD0XML6"/>
<gene>
    <name evidence="7" type="ORF">UPYG_G00052330</name>
</gene>
<keyword evidence="1" id="KW-0479">Metal-binding</keyword>
<proteinExistence type="predicted"/>
<evidence type="ECO:0000259" key="6">
    <source>
        <dbReference type="PROSITE" id="PS50950"/>
    </source>
</evidence>
<evidence type="ECO:0000256" key="4">
    <source>
        <dbReference type="ARBA" id="ARBA00023125"/>
    </source>
</evidence>
<dbReference type="Pfam" id="PF13613">
    <property type="entry name" value="HTH_Tnp_4"/>
    <property type="match status" value="1"/>
</dbReference>
<evidence type="ECO:0000256" key="3">
    <source>
        <dbReference type="ARBA" id="ARBA00022833"/>
    </source>
</evidence>
<dbReference type="GO" id="GO:0008270">
    <property type="term" value="F:zinc ion binding"/>
    <property type="evidence" value="ECO:0007669"/>
    <property type="project" value="UniProtKB-KW"/>
</dbReference>
<dbReference type="GO" id="GO:0003677">
    <property type="term" value="F:DNA binding"/>
    <property type="evidence" value="ECO:0007669"/>
    <property type="project" value="UniProtKB-UniRule"/>
</dbReference>
<protein>
    <recommendedName>
        <fullName evidence="6">THAP-type domain-containing protein</fullName>
    </recommendedName>
</protein>
<dbReference type="PANTHER" id="PTHR23080">
    <property type="entry name" value="THAP DOMAIN PROTEIN"/>
    <property type="match status" value="1"/>
</dbReference>
<organism evidence="7 8">
    <name type="scientific">Umbra pygmaea</name>
    <name type="common">Eastern mudminnow</name>
    <dbReference type="NCBI Taxonomy" id="75934"/>
    <lineage>
        <taxon>Eukaryota</taxon>
        <taxon>Metazoa</taxon>
        <taxon>Chordata</taxon>
        <taxon>Craniata</taxon>
        <taxon>Vertebrata</taxon>
        <taxon>Euteleostomi</taxon>
        <taxon>Actinopterygii</taxon>
        <taxon>Neopterygii</taxon>
        <taxon>Teleostei</taxon>
        <taxon>Protacanthopterygii</taxon>
        <taxon>Esociformes</taxon>
        <taxon>Umbridae</taxon>
        <taxon>Umbra</taxon>
    </lineage>
</organism>
<evidence type="ECO:0000313" key="7">
    <source>
        <dbReference type="EMBL" id="KAL1004930.1"/>
    </source>
</evidence>
<name>A0ABD0XML6_UMBPY</name>
<reference evidence="7 8" key="1">
    <citation type="submission" date="2024-06" db="EMBL/GenBank/DDBJ databases">
        <authorList>
            <person name="Pan Q."/>
            <person name="Wen M."/>
            <person name="Jouanno E."/>
            <person name="Zahm M."/>
            <person name="Klopp C."/>
            <person name="Cabau C."/>
            <person name="Louis A."/>
            <person name="Berthelot C."/>
            <person name="Parey E."/>
            <person name="Roest Crollius H."/>
            <person name="Montfort J."/>
            <person name="Robinson-Rechavi M."/>
            <person name="Bouchez O."/>
            <person name="Lampietro C."/>
            <person name="Lopez Roques C."/>
            <person name="Donnadieu C."/>
            <person name="Postlethwait J."/>
            <person name="Bobe J."/>
            <person name="Verreycken H."/>
            <person name="Guiguen Y."/>
        </authorList>
    </citation>
    <scope>NUCLEOTIDE SEQUENCE [LARGE SCALE GENOMIC DNA]</scope>
    <source>
        <strain evidence="7">Up_M1</strain>
        <tissue evidence="7">Testis</tissue>
    </source>
</reference>
<evidence type="ECO:0000256" key="1">
    <source>
        <dbReference type="ARBA" id="ARBA00022723"/>
    </source>
</evidence>
<feature type="domain" description="THAP-type" evidence="6">
    <location>
        <begin position="3"/>
        <end position="97"/>
    </location>
</feature>
<evidence type="ECO:0000313" key="8">
    <source>
        <dbReference type="Proteomes" id="UP001557470"/>
    </source>
</evidence>
<keyword evidence="8" id="KW-1185">Reference proteome</keyword>
<sequence>MSMITGTCCSVEGCHNRSPKDGEILRHYYRLPAIITNQGSECETLSTERRRLWLASLNQDFTGKNLANVRVCSDHFVNKNKASLYQRDSPDWVPTISMSTKSRGMLDTKSAAANARYTRKVQRHKKRSAAAALKELSPCDLPEESLEPVEPETGVATQTDIDQPLYLAMAEEIQYLRTENIDLKEQVLRLSNSHKIEEFRGRDDKVKNYTGLPTFEVLSTVYNDVEKDLPKKKSLDKFQFLIMCLMRMRLNLPLQFLAFEFCISVSSASRYFNEAVNVLYARFKPVIQWPDGDRVIRLVKQKYTMLSGTLPVDMLSCRNSENAIELDKVLFVASCLANLCPSVVDCN</sequence>
<dbReference type="PROSITE" id="PS50950">
    <property type="entry name" value="ZF_THAP"/>
    <property type="match status" value="1"/>
</dbReference>
<dbReference type="InterPro" id="IPR027805">
    <property type="entry name" value="Transposase_HTH_dom"/>
</dbReference>
<keyword evidence="4 5" id="KW-0238">DNA-binding</keyword>